<dbReference type="InterPro" id="IPR025188">
    <property type="entry name" value="DUF4113"/>
</dbReference>
<dbReference type="Gene3D" id="3.30.1490.100">
    <property type="entry name" value="DNA polymerase, Y-family, little finger domain"/>
    <property type="match status" value="1"/>
</dbReference>
<evidence type="ECO:0000256" key="3">
    <source>
        <dbReference type="ARBA" id="ARBA00023125"/>
    </source>
</evidence>
<dbReference type="GO" id="GO:0042276">
    <property type="term" value="P:error-prone translesion synthesis"/>
    <property type="evidence" value="ECO:0007669"/>
    <property type="project" value="TreeGrafter"/>
</dbReference>
<keyword evidence="3" id="KW-0238">DNA-binding</keyword>
<dbReference type="InterPro" id="IPR036775">
    <property type="entry name" value="DNA_pol_Y-fam_lit_finger_sf"/>
</dbReference>
<evidence type="ECO:0000259" key="7">
    <source>
        <dbReference type="PROSITE" id="PS50173"/>
    </source>
</evidence>
<dbReference type="GO" id="GO:0006281">
    <property type="term" value="P:DNA repair"/>
    <property type="evidence" value="ECO:0007669"/>
    <property type="project" value="UniProtKB-KW"/>
</dbReference>
<keyword evidence="9" id="KW-1185">Reference proteome</keyword>
<evidence type="ECO:0000313" key="9">
    <source>
        <dbReference type="Proteomes" id="UP001148185"/>
    </source>
</evidence>
<dbReference type="AlphaFoldDB" id="A0A9X4C7N1"/>
<dbReference type="InterPro" id="IPR043502">
    <property type="entry name" value="DNA/RNA_pol_sf"/>
</dbReference>
<feature type="domain" description="UmuC" evidence="7">
    <location>
        <begin position="13"/>
        <end position="97"/>
    </location>
</feature>
<dbReference type="PANTHER" id="PTHR11076:SF34">
    <property type="entry name" value="PROTEIN UMUC"/>
    <property type="match status" value="1"/>
</dbReference>
<dbReference type="EMBL" id="JAMDHA010000059">
    <property type="protein sequence ID" value="MDD1011652.1"/>
    <property type="molecule type" value="Genomic_DNA"/>
</dbReference>
<dbReference type="GO" id="GO:0003887">
    <property type="term" value="F:DNA-directed DNA polymerase activity"/>
    <property type="evidence" value="ECO:0007669"/>
    <property type="project" value="TreeGrafter"/>
</dbReference>
<dbReference type="InterPro" id="IPR001126">
    <property type="entry name" value="UmuC"/>
</dbReference>
<dbReference type="GO" id="GO:0005829">
    <property type="term" value="C:cytosol"/>
    <property type="evidence" value="ECO:0007669"/>
    <property type="project" value="TreeGrafter"/>
</dbReference>
<dbReference type="Gene3D" id="3.30.70.270">
    <property type="match status" value="1"/>
</dbReference>
<evidence type="ECO:0000256" key="1">
    <source>
        <dbReference type="ARBA" id="ARBA00010945"/>
    </source>
</evidence>
<dbReference type="PROSITE" id="PS50173">
    <property type="entry name" value="UMUC"/>
    <property type="match status" value="1"/>
</dbReference>
<name>A0A9X4C7N1_9PSED</name>
<dbReference type="Pfam" id="PF13438">
    <property type="entry name" value="DUF4113"/>
    <property type="match status" value="1"/>
</dbReference>
<reference evidence="8 9" key="1">
    <citation type="submission" date="2022-05" db="EMBL/GenBank/DDBJ databases">
        <title>Novel Pseudomonas spp. Isolated from a Rainbow Trout Aquaculture Facility.</title>
        <authorList>
            <person name="Testerman T."/>
            <person name="Graf J."/>
        </authorList>
    </citation>
    <scope>NUCLEOTIDE SEQUENCE [LARGE SCALE GENOMIC DNA]</scope>
    <source>
        <strain evidence="8 9">ID1042</strain>
    </source>
</reference>
<dbReference type="Proteomes" id="UP001148185">
    <property type="component" value="Unassembled WGS sequence"/>
</dbReference>
<dbReference type="GO" id="GO:0003684">
    <property type="term" value="F:damaged DNA binding"/>
    <property type="evidence" value="ECO:0007669"/>
    <property type="project" value="InterPro"/>
</dbReference>
<dbReference type="Pfam" id="PF11799">
    <property type="entry name" value="IMS_C"/>
    <property type="match status" value="1"/>
</dbReference>
<dbReference type="GO" id="GO:0009432">
    <property type="term" value="P:SOS response"/>
    <property type="evidence" value="ECO:0007669"/>
    <property type="project" value="UniProtKB-KW"/>
</dbReference>
<dbReference type="PANTHER" id="PTHR11076">
    <property type="entry name" value="DNA REPAIR POLYMERASE UMUC / TRANSFERASE FAMILY MEMBER"/>
    <property type="match status" value="1"/>
</dbReference>
<keyword evidence="4" id="KW-0741">SOS mutagenesis</keyword>
<keyword evidence="5" id="KW-0234">DNA repair</keyword>
<organism evidence="8 9">
    <name type="scientific">Pseudomonas shahriarae</name>
    <dbReference type="NCBI Taxonomy" id="2745512"/>
    <lineage>
        <taxon>Bacteria</taxon>
        <taxon>Pseudomonadati</taxon>
        <taxon>Pseudomonadota</taxon>
        <taxon>Gammaproteobacteria</taxon>
        <taxon>Pseudomonadales</taxon>
        <taxon>Pseudomonadaceae</taxon>
        <taxon>Pseudomonas</taxon>
    </lineage>
</organism>
<evidence type="ECO:0000256" key="6">
    <source>
        <dbReference type="ARBA" id="ARBA00023236"/>
    </source>
</evidence>
<comment type="similarity">
    <text evidence="1">Belongs to the DNA polymerase type-Y family.</text>
</comment>
<dbReference type="Gene3D" id="1.10.150.20">
    <property type="entry name" value="5' to 3' exonuclease, C-terminal subdomain"/>
    <property type="match status" value="1"/>
</dbReference>
<gene>
    <name evidence="8" type="ORF">M5G27_29790</name>
</gene>
<evidence type="ECO:0000256" key="4">
    <source>
        <dbReference type="ARBA" id="ARBA00023199"/>
    </source>
</evidence>
<proteinExistence type="inferred from homology"/>
<dbReference type="InterPro" id="IPR017961">
    <property type="entry name" value="DNA_pol_Y-fam_little_finger"/>
</dbReference>
<protein>
    <submittedName>
        <fullName evidence="8">DUF4113 domain-containing protein</fullName>
    </submittedName>
</protein>
<evidence type="ECO:0000256" key="2">
    <source>
        <dbReference type="ARBA" id="ARBA00022763"/>
    </source>
</evidence>
<dbReference type="InterPro" id="IPR050116">
    <property type="entry name" value="DNA_polymerase-Y"/>
</dbReference>
<keyword evidence="6" id="KW-0742">SOS response</keyword>
<accession>A0A9X4C7N1</accession>
<comment type="caution">
    <text evidence="8">The sequence shown here is derived from an EMBL/GenBank/DDBJ whole genome shotgun (WGS) entry which is preliminary data.</text>
</comment>
<evidence type="ECO:0000256" key="5">
    <source>
        <dbReference type="ARBA" id="ARBA00023204"/>
    </source>
</evidence>
<evidence type="ECO:0000313" key="8">
    <source>
        <dbReference type="EMBL" id="MDD1011652.1"/>
    </source>
</evidence>
<dbReference type="SUPFAM" id="SSF56672">
    <property type="entry name" value="DNA/RNA polymerases"/>
    <property type="match status" value="1"/>
</dbReference>
<keyword evidence="2" id="KW-0227">DNA damage</keyword>
<sequence>MPLLRQKLHRTQDECFIHAHGMSDHQLHQLAIQARERVLAWTGLGTGAGIGPTPTLAKLGSYGAKRVLKTGLCNLMSPIDREQLLALTPVGEVWGIGPSLTARLATMGVTTAAQFASLPRHVIEREFPVTVLRTQLELNGICAVDLQGNDGPREMINVSRSFGSRIETLDALTAALVEFASMAAGRLRKQGSAASAIRVYARTSPFETKSAPYAKTVTVPFAQPASDARVFAKAVSQAARSIFKPGIRFSKAGVLLMGLQPASAMSQHDLFGYDNTSQDRLMSTLDEINSRFGRGTVKLARTIELAGPRTRPESLSPAYSCRLADLKVVF</sequence>
<dbReference type="InterPro" id="IPR043128">
    <property type="entry name" value="Rev_trsase/Diguanyl_cyclase"/>
</dbReference>